<dbReference type="AlphaFoldDB" id="A0A5J4RKY6"/>
<evidence type="ECO:0000256" key="2">
    <source>
        <dbReference type="ARBA" id="ARBA00022603"/>
    </source>
</evidence>
<dbReference type="EC" id="2.1.1.72" evidence="1"/>
<protein>
    <recommendedName>
        <fullName evidence="1">site-specific DNA-methyltransferase (adenine-specific)</fullName>
        <ecNumber evidence="1">2.1.1.72</ecNumber>
    </recommendedName>
</protein>
<dbReference type="SUPFAM" id="SSF53335">
    <property type="entry name" value="S-adenosyl-L-methionine-dependent methyltransferases"/>
    <property type="match status" value="1"/>
</dbReference>
<evidence type="ECO:0000256" key="4">
    <source>
        <dbReference type="ARBA" id="ARBA00047942"/>
    </source>
</evidence>
<comment type="catalytic activity">
    <reaction evidence="4">
        <text>a 2'-deoxyadenosine in DNA + S-adenosyl-L-methionine = an N(6)-methyl-2'-deoxyadenosine in DNA + S-adenosyl-L-homocysteine + H(+)</text>
        <dbReference type="Rhea" id="RHEA:15197"/>
        <dbReference type="Rhea" id="RHEA-COMP:12418"/>
        <dbReference type="Rhea" id="RHEA-COMP:12419"/>
        <dbReference type="ChEBI" id="CHEBI:15378"/>
        <dbReference type="ChEBI" id="CHEBI:57856"/>
        <dbReference type="ChEBI" id="CHEBI:59789"/>
        <dbReference type="ChEBI" id="CHEBI:90615"/>
        <dbReference type="ChEBI" id="CHEBI:90616"/>
        <dbReference type="EC" id="2.1.1.72"/>
    </reaction>
</comment>
<keyword evidence="2" id="KW-0489">Methyltransferase</keyword>
<dbReference type="PANTHER" id="PTHR33841:SF1">
    <property type="entry name" value="DNA METHYLTRANSFERASE A"/>
    <property type="match status" value="1"/>
</dbReference>
<evidence type="ECO:0000256" key="1">
    <source>
        <dbReference type="ARBA" id="ARBA00011900"/>
    </source>
</evidence>
<feature type="domain" description="DNA methylase adenine-specific" evidence="5">
    <location>
        <begin position="341"/>
        <end position="634"/>
    </location>
</feature>
<dbReference type="Pfam" id="PF02384">
    <property type="entry name" value="N6_Mtase"/>
    <property type="match status" value="1"/>
</dbReference>
<dbReference type="EMBL" id="SNRY01001046">
    <property type="protein sequence ID" value="KAA6334005.1"/>
    <property type="molecule type" value="Genomic_DNA"/>
</dbReference>
<gene>
    <name evidence="6" type="ORF">EZS27_017637</name>
</gene>
<dbReference type="PANTHER" id="PTHR33841">
    <property type="entry name" value="DNA METHYLTRANSFERASE YEEA-RELATED"/>
    <property type="match status" value="1"/>
</dbReference>
<accession>A0A5J4RKY6</accession>
<dbReference type="GO" id="GO:0032259">
    <property type="term" value="P:methylation"/>
    <property type="evidence" value="ECO:0007669"/>
    <property type="project" value="UniProtKB-KW"/>
</dbReference>
<dbReference type="InterPro" id="IPR003356">
    <property type="entry name" value="DNA_methylase_A-5"/>
</dbReference>
<evidence type="ECO:0000313" key="6">
    <source>
        <dbReference type="EMBL" id="KAA6334005.1"/>
    </source>
</evidence>
<dbReference type="Gene3D" id="3.40.50.150">
    <property type="entry name" value="Vaccinia Virus protein VP39"/>
    <property type="match status" value="1"/>
</dbReference>
<proteinExistence type="predicted"/>
<dbReference type="PRINTS" id="PR00507">
    <property type="entry name" value="N12N6MTFRASE"/>
</dbReference>
<keyword evidence="3" id="KW-0808">Transferase</keyword>
<evidence type="ECO:0000256" key="3">
    <source>
        <dbReference type="ARBA" id="ARBA00022679"/>
    </source>
</evidence>
<dbReference type="GO" id="GO:0008170">
    <property type="term" value="F:N-methyltransferase activity"/>
    <property type="evidence" value="ECO:0007669"/>
    <property type="project" value="InterPro"/>
</dbReference>
<dbReference type="InterPro" id="IPR050953">
    <property type="entry name" value="N4_N6_ade-DNA_methylase"/>
</dbReference>
<comment type="caution">
    <text evidence="6">The sequence shown here is derived from an EMBL/GenBank/DDBJ whole genome shotgun (WGS) entry which is preliminary data.</text>
</comment>
<dbReference type="InterPro" id="IPR029063">
    <property type="entry name" value="SAM-dependent_MTases_sf"/>
</dbReference>
<organism evidence="6">
    <name type="scientific">termite gut metagenome</name>
    <dbReference type="NCBI Taxonomy" id="433724"/>
    <lineage>
        <taxon>unclassified sequences</taxon>
        <taxon>metagenomes</taxon>
        <taxon>organismal metagenomes</taxon>
    </lineage>
</organism>
<name>A0A5J4RKY6_9ZZZZ</name>
<evidence type="ECO:0000259" key="5">
    <source>
        <dbReference type="Pfam" id="PF02384"/>
    </source>
</evidence>
<dbReference type="GO" id="GO:0003677">
    <property type="term" value="F:DNA binding"/>
    <property type="evidence" value="ECO:0007669"/>
    <property type="project" value="InterPro"/>
</dbReference>
<dbReference type="GO" id="GO:0009007">
    <property type="term" value="F:site-specific DNA-methyltransferase (adenine-specific) activity"/>
    <property type="evidence" value="ECO:0007669"/>
    <property type="project" value="UniProtKB-EC"/>
</dbReference>
<sequence>MSIKRNERDWAGQLISWIKSAIESGTTVFEDATNDTGVKMESGRTKFPDILLFTNKVSGIIFNGWELKFPDTAVDDAVMLENALEKAKKLKSDSFVTWNGSQAVIWKINTDDYVIESLTKIKEYPKERTITTRDDLADPIKFGQNEPLLRQRAIELLHDLEQLYLNGELKPAINITGNIIKAVHKASNIIIPQLQTAIIASKGNNADFRKEFNQWKIYESSTLKILASSSRRAENVVPEQVLAKFTFYNLIGKTLFYLTLCENVSGELDNIDIKEVSNIKTTLFSYFDKAKAIDYQAIFKPYFTDDIEYSEVTNNTLFSLIQVFTEFDFRVLPVEVIGNVLENLVPKEEKQKFGQYFTPETLANLVTFPAVQTNQDYLFDPTSGTGTFLNAFYKILHYHGNTNHSELLNHIWGNDVSHFPAILSVINLYKQNVTQIDNFPRVTRDDFFNLNVGDNISFPDSRDYKKHIKLPIPQFDAIASNFPFIQQEDIPNEALTAFFRGKFEVQQQAFLKDNSFKINERSDYFTYCVYNSMRFLKDNGHLAAITSNAWLGKEYGFQFKKFLLDNFHIKYIVKSNAEHWFSDSQVSTIYTVLQKGVSDEPTKFVTVNFKLKERFTQDNISRQFSQIEDFYAEIDSCDNVHNPKWKKDNTFNDLYRNEQDKLEVCIVPKQKLLESIESKDNWSKYFVSANLFESFDASLAQLYPQVIEVFRGERTGWNDMFVVPEKDVITSGIEGDYLIPYVKSPTELQLIEFEDNYNFHLFVCQTPFEQLPNGTKAWIRKFENTQNTNGTQTIQQACAGHRPFWYSLQPKQTSIVTAINPYERFFFSFSNTPFTIDQRLIAMRVNDGYDVELIAALLNSAITFLTLEMRGTSRNLGALDLNANYLKQLHILNPDLLSEQQKTDILTAFQPLKHREIESIFAEVQKPDRINFDRTILRSFGIDESLLDSIYSLLTTSVDDRVSMQNR</sequence>
<reference evidence="6" key="1">
    <citation type="submission" date="2019-03" db="EMBL/GenBank/DDBJ databases">
        <title>Single cell metagenomics reveals metabolic interactions within the superorganism composed of flagellate Streblomastix strix and complex community of Bacteroidetes bacteria on its surface.</title>
        <authorList>
            <person name="Treitli S.C."/>
            <person name="Kolisko M."/>
            <person name="Husnik F."/>
            <person name="Keeling P."/>
            <person name="Hampl V."/>
        </authorList>
    </citation>
    <scope>NUCLEOTIDE SEQUENCE</scope>
    <source>
        <strain evidence="6">STM</strain>
    </source>
</reference>